<name>A0A1V0SEJ2_9VIRU</name>
<reference evidence="1" key="1">
    <citation type="journal article" date="2017" name="Science">
        <title>Giant viruses with an expanded complement of translation system components.</title>
        <authorList>
            <person name="Schulz F."/>
            <person name="Yutin N."/>
            <person name="Ivanova N.N."/>
            <person name="Ortega D.R."/>
            <person name="Lee T.K."/>
            <person name="Vierheilig J."/>
            <person name="Daims H."/>
            <person name="Horn M."/>
            <person name="Wagner M."/>
            <person name="Jensen G.J."/>
            <person name="Kyrpides N.C."/>
            <person name="Koonin E.V."/>
            <person name="Woyke T."/>
        </authorList>
    </citation>
    <scope>NUCLEOTIDE SEQUENCE</scope>
    <source>
        <strain evidence="1">ILV1</strain>
    </source>
</reference>
<organism evidence="1">
    <name type="scientific">Indivirus ILV1</name>
    <dbReference type="NCBI Taxonomy" id="1977633"/>
    <lineage>
        <taxon>Viruses</taxon>
        <taxon>Varidnaviria</taxon>
        <taxon>Bamfordvirae</taxon>
        <taxon>Nucleocytoviricota</taxon>
        <taxon>Megaviricetes</taxon>
        <taxon>Imitervirales</taxon>
        <taxon>Mimiviridae</taxon>
        <taxon>Klosneuvirinae</taxon>
        <taxon>Indivirus</taxon>
    </lineage>
</organism>
<accession>A0A1V0SEJ2</accession>
<sequence>MNFIILKLNINKMPTISKISFAIISKITNATSGINNIDFTGAMTEFIANISNIQLDTIPDFIPCDKKLHLTRPKMREEMRNNLKPRLPHFFKKRGYENYDKINGCSIDKFEETIEEAVKILVKKQQGR</sequence>
<gene>
    <name evidence="1" type="ORF">Indivirus_10_4</name>
</gene>
<evidence type="ECO:0000313" key="1">
    <source>
        <dbReference type="EMBL" id="ARF10044.1"/>
    </source>
</evidence>
<protein>
    <submittedName>
        <fullName evidence="1">Uncharacterized protein</fullName>
    </submittedName>
</protein>
<dbReference type="EMBL" id="KY684094">
    <property type="protein sequence ID" value="ARF10044.1"/>
    <property type="molecule type" value="Genomic_DNA"/>
</dbReference>
<proteinExistence type="predicted"/>